<feature type="compositionally biased region" description="Polar residues" evidence="1">
    <location>
        <begin position="58"/>
        <end position="75"/>
    </location>
</feature>
<sequence>MDDVYKQKVIEERKRHKNGGSKRRQSGDTSMNSNNANENNPERSRTNSAVATSPVVKSGTTKALSEALLSSTSRRGSALPPGPQGRLGSLTGGESAMPSSLGLAAPFTGGGGLPFSSASPTTPVTTMKDKEERTRRRIMEELAAEKRQHTIELERRLTEERSRLENEVKEKRAQTNDAWELYKKKLQSGEAAAEEAARMEATWKTRIAEETAKGQGARNGTAGETKEVSAPAHQVGRRGEENPRGGK</sequence>
<reference evidence="2 3" key="1">
    <citation type="submission" date="2020-08" db="EMBL/GenBank/DDBJ databases">
        <authorList>
            <person name="Newling K."/>
            <person name="Davey J."/>
            <person name="Forrester S."/>
        </authorList>
    </citation>
    <scope>NUCLEOTIDE SEQUENCE [LARGE SCALE GENOMIC DNA]</scope>
    <source>
        <strain evidence="3">Crithidia deanei Carvalho (ATCC PRA-265)</strain>
    </source>
</reference>
<feature type="region of interest" description="Disordered" evidence="1">
    <location>
        <begin position="207"/>
        <end position="247"/>
    </location>
</feature>
<evidence type="ECO:0000313" key="3">
    <source>
        <dbReference type="Proteomes" id="UP000515908"/>
    </source>
</evidence>
<name>A0A7G2CP55_9TRYP</name>
<organism evidence="2 3">
    <name type="scientific">Angomonas deanei</name>
    <dbReference type="NCBI Taxonomy" id="59799"/>
    <lineage>
        <taxon>Eukaryota</taxon>
        <taxon>Discoba</taxon>
        <taxon>Euglenozoa</taxon>
        <taxon>Kinetoplastea</taxon>
        <taxon>Metakinetoplastina</taxon>
        <taxon>Trypanosomatida</taxon>
        <taxon>Trypanosomatidae</taxon>
        <taxon>Strigomonadinae</taxon>
        <taxon>Angomonas</taxon>
    </lineage>
</organism>
<evidence type="ECO:0000313" key="2">
    <source>
        <dbReference type="EMBL" id="CAD2221636.1"/>
    </source>
</evidence>
<evidence type="ECO:0000256" key="1">
    <source>
        <dbReference type="SAM" id="MobiDB-lite"/>
    </source>
</evidence>
<proteinExistence type="predicted"/>
<keyword evidence="3" id="KW-1185">Reference proteome</keyword>
<dbReference type="AlphaFoldDB" id="A0A7G2CP55"/>
<feature type="region of interest" description="Disordered" evidence="1">
    <location>
        <begin position="1"/>
        <end position="135"/>
    </location>
</feature>
<dbReference type="VEuPathDB" id="TriTrypDB:ADEAN_000916800"/>
<dbReference type="EMBL" id="LR877166">
    <property type="protein sequence ID" value="CAD2221636.1"/>
    <property type="molecule type" value="Genomic_DNA"/>
</dbReference>
<feature type="compositionally biased region" description="Polar residues" evidence="1">
    <location>
        <begin position="116"/>
        <end position="125"/>
    </location>
</feature>
<gene>
    <name evidence="2" type="ORF">ADEAN_000916800</name>
</gene>
<feature type="compositionally biased region" description="Basic and acidic residues" evidence="1">
    <location>
        <begin position="1"/>
        <end position="13"/>
    </location>
</feature>
<feature type="compositionally biased region" description="Basic residues" evidence="1">
    <location>
        <begin position="14"/>
        <end position="24"/>
    </location>
</feature>
<accession>A0A7G2CP55</accession>
<feature type="compositionally biased region" description="Basic and acidic residues" evidence="1">
    <location>
        <begin position="237"/>
        <end position="247"/>
    </location>
</feature>
<protein>
    <submittedName>
        <fullName evidence="2">Uncharacterized protein</fullName>
    </submittedName>
</protein>
<dbReference type="Proteomes" id="UP000515908">
    <property type="component" value="Chromosome 22"/>
</dbReference>